<evidence type="ECO:0000313" key="3">
    <source>
        <dbReference type="Proteomes" id="UP001500879"/>
    </source>
</evidence>
<name>A0ABN0YW68_9ACTN</name>
<sequence>MHAVGRLMSHCQHLSGWESTNGEDRCPTCGTRRFTNYGSLRPKELPQAVTPTPHDRTRADRAAMWRDPSRRRERKPDRPAP</sequence>
<proteinExistence type="predicted"/>
<comment type="caution">
    <text evidence="2">The sequence shown here is derived from an EMBL/GenBank/DDBJ whole genome shotgun (WGS) entry which is preliminary data.</text>
</comment>
<gene>
    <name evidence="2" type="ORF">GCM10010357_40220</name>
</gene>
<dbReference type="InterPro" id="IPR046222">
    <property type="entry name" value="DUF6255"/>
</dbReference>
<dbReference type="Proteomes" id="UP001500879">
    <property type="component" value="Unassembled WGS sequence"/>
</dbReference>
<evidence type="ECO:0000256" key="1">
    <source>
        <dbReference type="SAM" id="MobiDB-lite"/>
    </source>
</evidence>
<keyword evidence="3" id="KW-1185">Reference proteome</keyword>
<dbReference type="RefSeq" id="WP_344026289.1">
    <property type="nucleotide sequence ID" value="NZ_BAAABX010000047.1"/>
</dbReference>
<accession>A0ABN0YW68</accession>
<dbReference type="Pfam" id="PF19768">
    <property type="entry name" value="DUF6255"/>
    <property type="match status" value="1"/>
</dbReference>
<feature type="compositionally biased region" description="Basic and acidic residues" evidence="1">
    <location>
        <begin position="53"/>
        <end position="81"/>
    </location>
</feature>
<dbReference type="EMBL" id="BAAABX010000047">
    <property type="protein sequence ID" value="GAA0414910.1"/>
    <property type="molecule type" value="Genomic_DNA"/>
</dbReference>
<protein>
    <submittedName>
        <fullName evidence="2">Uncharacterized protein</fullName>
    </submittedName>
</protein>
<organism evidence="2 3">
    <name type="scientific">Streptomyces luteireticuli</name>
    <dbReference type="NCBI Taxonomy" id="173858"/>
    <lineage>
        <taxon>Bacteria</taxon>
        <taxon>Bacillati</taxon>
        <taxon>Actinomycetota</taxon>
        <taxon>Actinomycetes</taxon>
        <taxon>Kitasatosporales</taxon>
        <taxon>Streptomycetaceae</taxon>
        <taxon>Streptomyces</taxon>
    </lineage>
</organism>
<reference evidence="2 3" key="1">
    <citation type="journal article" date="2019" name="Int. J. Syst. Evol. Microbiol.">
        <title>The Global Catalogue of Microorganisms (GCM) 10K type strain sequencing project: providing services to taxonomists for standard genome sequencing and annotation.</title>
        <authorList>
            <consortium name="The Broad Institute Genomics Platform"/>
            <consortium name="The Broad Institute Genome Sequencing Center for Infectious Disease"/>
            <person name="Wu L."/>
            <person name="Ma J."/>
        </authorList>
    </citation>
    <scope>NUCLEOTIDE SEQUENCE [LARGE SCALE GENOMIC DNA]</scope>
    <source>
        <strain evidence="2 3">JCM 4788</strain>
    </source>
</reference>
<evidence type="ECO:0000313" key="2">
    <source>
        <dbReference type="EMBL" id="GAA0414910.1"/>
    </source>
</evidence>
<feature type="region of interest" description="Disordered" evidence="1">
    <location>
        <begin position="1"/>
        <end position="81"/>
    </location>
</feature>